<dbReference type="Pfam" id="PF08814">
    <property type="entry name" value="XisH"/>
    <property type="match status" value="1"/>
</dbReference>
<accession>A0AAV3XK72</accession>
<dbReference type="InterPro" id="IPR014919">
    <property type="entry name" value="XisH"/>
</dbReference>
<proteinExistence type="predicted"/>
<dbReference type="CDD" id="cd22366">
    <property type="entry name" value="XisH-like"/>
    <property type="match status" value="1"/>
</dbReference>
<dbReference type="EMBL" id="BLAY01000105">
    <property type="protein sequence ID" value="GET40979.1"/>
    <property type="molecule type" value="Genomic_DNA"/>
</dbReference>
<dbReference type="SUPFAM" id="SSF52980">
    <property type="entry name" value="Restriction endonuclease-like"/>
    <property type="match status" value="1"/>
</dbReference>
<evidence type="ECO:0000313" key="2">
    <source>
        <dbReference type="Proteomes" id="UP001050975"/>
    </source>
</evidence>
<comment type="caution">
    <text evidence="1">The sequence shown here is derived from an EMBL/GenBank/DDBJ whole genome shotgun (WGS) entry which is preliminary data.</text>
</comment>
<protein>
    <submittedName>
        <fullName evidence="1">FdxN element excision controlling factor protein</fullName>
    </submittedName>
</protein>
<name>A0AAV3XK72_9CYAN</name>
<keyword evidence="2" id="KW-1185">Reference proteome</keyword>
<gene>
    <name evidence="1" type="primary">xisH2</name>
    <name evidence="1" type="ORF">MiSe_57910</name>
</gene>
<dbReference type="RefSeq" id="WP_226587207.1">
    <property type="nucleotide sequence ID" value="NZ_BLAY01000105.1"/>
</dbReference>
<dbReference type="Gene3D" id="3.40.1350.10">
    <property type="match status" value="1"/>
</dbReference>
<reference evidence="1" key="1">
    <citation type="submission" date="2019-10" db="EMBL/GenBank/DDBJ databases">
        <title>Draft genome sequece of Microseira wollei NIES-4236.</title>
        <authorList>
            <person name="Yamaguchi H."/>
            <person name="Suzuki S."/>
            <person name="Kawachi M."/>
        </authorList>
    </citation>
    <scope>NUCLEOTIDE SEQUENCE</scope>
    <source>
        <strain evidence="1">NIES-4236</strain>
    </source>
</reference>
<dbReference type="AlphaFoldDB" id="A0AAV3XK72"/>
<dbReference type="InterPro" id="IPR011335">
    <property type="entry name" value="Restrct_endonuc-II-like"/>
</dbReference>
<dbReference type="InterPro" id="IPR011856">
    <property type="entry name" value="tRNA_endonuc-like_dom_sf"/>
</dbReference>
<evidence type="ECO:0000313" key="1">
    <source>
        <dbReference type="EMBL" id="GET40979.1"/>
    </source>
</evidence>
<dbReference type="Proteomes" id="UP001050975">
    <property type="component" value="Unassembled WGS sequence"/>
</dbReference>
<dbReference type="GO" id="GO:0003676">
    <property type="term" value="F:nucleic acid binding"/>
    <property type="evidence" value="ECO:0007669"/>
    <property type="project" value="InterPro"/>
</dbReference>
<sequence length="139" mass="15969">MSARDIFHNTVRLALEKDGWTITHEPLFLQPSQRAKMKIDLGAEKLLAAEKGARRIAVEVKSFVGLSTISEFHTAVGQFFNYKIALEQLEPERVLYLAVPNDIYCNFFTDSFVQEVIDRLPIKLLVFVVEKQEIALWKD</sequence>
<organism evidence="1 2">
    <name type="scientific">Microseira wollei NIES-4236</name>
    <dbReference type="NCBI Taxonomy" id="2530354"/>
    <lineage>
        <taxon>Bacteria</taxon>
        <taxon>Bacillati</taxon>
        <taxon>Cyanobacteriota</taxon>
        <taxon>Cyanophyceae</taxon>
        <taxon>Oscillatoriophycideae</taxon>
        <taxon>Aerosakkonematales</taxon>
        <taxon>Aerosakkonemataceae</taxon>
        <taxon>Microseira</taxon>
    </lineage>
</organism>